<feature type="transmembrane region" description="Helical" evidence="9">
    <location>
        <begin position="50"/>
        <end position="70"/>
    </location>
</feature>
<evidence type="ECO:0000256" key="2">
    <source>
        <dbReference type="ARBA" id="ARBA00008685"/>
    </source>
</evidence>
<dbReference type="PANTHER" id="PTHR42643">
    <property type="entry name" value="IONOTROPIC RECEPTOR 20A-RELATED"/>
    <property type="match status" value="1"/>
</dbReference>
<dbReference type="GO" id="GO:0005886">
    <property type="term" value="C:plasma membrane"/>
    <property type="evidence" value="ECO:0007669"/>
    <property type="project" value="UniProtKB-SubCell"/>
</dbReference>
<dbReference type="PhylomeDB" id="D6W8P7"/>
<evidence type="ECO:0000256" key="1">
    <source>
        <dbReference type="ARBA" id="ARBA00004651"/>
    </source>
</evidence>
<evidence type="ECO:0000313" key="12">
    <source>
        <dbReference type="Proteomes" id="UP000007266"/>
    </source>
</evidence>
<sequence>MVENDLNDLIATIDKINYNFNSRAKFLIMFQKNFTDDELKHAFATLWSYYYIYNVVIVTNTTNFVTWYPYKRKSKCGTVINLVTNVKSPFDGKIPKKFNNCPVNVTWTALGFAVKSPFEKNDPGYSIRYLNTIGEKLNLEVVYLTKNIDYIALAIKTGNWTDLIQHMKQYKIDIAPVFENLGGTYKEVEWVKPFYQAGQYFVLPPRKIIRNTWKIYTFPPEIWLTLILSLVIMSIFWTKIAKVSLETAFFFIFELIIQCGVTKVPRKILARICFIIFLLGVCNLNWLYQTKLSSELTQPRYEPKIENIADLMKSDKKLCYFGFYDKVLKLFGAEIYQNLAGRRLQKSEFLEAKTSVLYDFVEDLSYGTILGETDFMFFKNPEILEILYQDNVTNQLNSTNIKSFFQFHILAITNRVRKGFPLLELFDEWTFRIVESGLQFRWIQDSYNIPKLLIPDQRNDRLVALKLEHVLSIFIIYGVGMSAAFLVFVLEILYARK</sequence>
<dbReference type="GO" id="GO:0050906">
    <property type="term" value="P:detection of stimulus involved in sensory perception"/>
    <property type="evidence" value="ECO:0007669"/>
    <property type="project" value="UniProtKB-ARBA"/>
</dbReference>
<keyword evidence="3" id="KW-1003">Cell membrane</keyword>
<protein>
    <recommendedName>
        <fullName evidence="10">Ionotropic glutamate receptor C-terminal domain-containing protein</fullName>
    </recommendedName>
</protein>
<name>D6W8P7_TRICA</name>
<keyword evidence="12" id="KW-1185">Reference proteome</keyword>
<accession>D6W8P7</accession>
<dbReference type="InterPro" id="IPR052192">
    <property type="entry name" value="Insect_Ionotropic_Sensory_Rcpt"/>
</dbReference>
<dbReference type="GO" id="GO:0015276">
    <property type="term" value="F:ligand-gated monoatomic ion channel activity"/>
    <property type="evidence" value="ECO:0007669"/>
    <property type="project" value="InterPro"/>
</dbReference>
<reference evidence="11 12" key="2">
    <citation type="journal article" date="2010" name="Nucleic Acids Res.">
        <title>BeetleBase in 2010: revisions to provide comprehensive genomic information for Tribolium castaneum.</title>
        <authorList>
            <person name="Kim H.S."/>
            <person name="Murphy T."/>
            <person name="Xia J."/>
            <person name="Caragea D."/>
            <person name="Park Y."/>
            <person name="Beeman R.W."/>
            <person name="Lorenzen M.D."/>
            <person name="Butcher S."/>
            <person name="Manak J.R."/>
            <person name="Brown S.J."/>
        </authorList>
    </citation>
    <scope>GENOME REANNOTATION</scope>
    <source>
        <strain evidence="11 12">Georgia GA2</strain>
    </source>
</reference>
<dbReference type="Pfam" id="PF00060">
    <property type="entry name" value="Lig_chan"/>
    <property type="match status" value="1"/>
</dbReference>
<organism evidence="11 12">
    <name type="scientific">Tribolium castaneum</name>
    <name type="common">Red flour beetle</name>
    <dbReference type="NCBI Taxonomy" id="7070"/>
    <lineage>
        <taxon>Eukaryota</taxon>
        <taxon>Metazoa</taxon>
        <taxon>Ecdysozoa</taxon>
        <taxon>Arthropoda</taxon>
        <taxon>Hexapoda</taxon>
        <taxon>Insecta</taxon>
        <taxon>Pterygota</taxon>
        <taxon>Neoptera</taxon>
        <taxon>Endopterygota</taxon>
        <taxon>Coleoptera</taxon>
        <taxon>Polyphaga</taxon>
        <taxon>Cucujiformia</taxon>
        <taxon>Tenebrionidae</taxon>
        <taxon>Tenebrionidae incertae sedis</taxon>
        <taxon>Tribolium</taxon>
    </lineage>
</organism>
<feature type="transmembrane region" description="Helical" evidence="9">
    <location>
        <begin position="215"/>
        <end position="237"/>
    </location>
</feature>
<dbReference type="InterPro" id="IPR001320">
    <property type="entry name" value="Iontro_rcpt_C"/>
</dbReference>
<keyword evidence="7" id="KW-0675">Receptor</keyword>
<gene>
    <name evidence="11" type="primary">GLEAN_00845</name>
    <name evidence="11" type="ORF">TcasGA2_TC000845</name>
</gene>
<evidence type="ECO:0000256" key="3">
    <source>
        <dbReference type="ARBA" id="ARBA00022475"/>
    </source>
</evidence>
<dbReference type="Gene3D" id="1.10.287.70">
    <property type="match status" value="1"/>
</dbReference>
<evidence type="ECO:0000313" key="11">
    <source>
        <dbReference type="EMBL" id="EEZ98382.1"/>
    </source>
</evidence>
<dbReference type="AlphaFoldDB" id="D6W8P7"/>
<feature type="transmembrane region" description="Helical" evidence="9">
    <location>
        <begin position="243"/>
        <end position="261"/>
    </location>
</feature>
<feature type="transmembrane region" description="Helical" evidence="9">
    <location>
        <begin position="470"/>
        <end position="494"/>
    </location>
</feature>
<keyword evidence="4 9" id="KW-0812">Transmembrane</keyword>
<proteinExistence type="inferred from homology"/>
<comment type="similarity">
    <text evidence="2">Belongs to the glutamate-gated ion channel (TC 1.A.10.1) family.</text>
</comment>
<evidence type="ECO:0000256" key="8">
    <source>
        <dbReference type="ARBA" id="ARBA00023180"/>
    </source>
</evidence>
<evidence type="ECO:0000256" key="4">
    <source>
        <dbReference type="ARBA" id="ARBA00022692"/>
    </source>
</evidence>
<reference evidence="11 12" key="1">
    <citation type="journal article" date="2008" name="Nature">
        <title>The genome of the model beetle and pest Tribolium castaneum.</title>
        <authorList>
            <consortium name="Tribolium Genome Sequencing Consortium"/>
            <person name="Richards S."/>
            <person name="Gibbs R.A."/>
            <person name="Weinstock G.M."/>
            <person name="Brown S.J."/>
            <person name="Denell R."/>
            <person name="Beeman R.W."/>
            <person name="Gibbs R."/>
            <person name="Beeman R.W."/>
            <person name="Brown S.J."/>
            <person name="Bucher G."/>
            <person name="Friedrich M."/>
            <person name="Grimmelikhuijzen C.J."/>
            <person name="Klingler M."/>
            <person name="Lorenzen M."/>
            <person name="Richards S."/>
            <person name="Roth S."/>
            <person name="Schroder R."/>
            <person name="Tautz D."/>
            <person name="Zdobnov E.M."/>
            <person name="Muzny D."/>
            <person name="Gibbs R.A."/>
            <person name="Weinstock G.M."/>
            <person name="Attaway T."/>
            <person name="Bell S."/>
            <person name="Buhay C.J."/>
            <person name="Chandrabose M.N."/>
            <person name="Chavez D."/>
            <person name="Clerk-Blankenburg K.P."/>
            <person name="Cree A."/>
            <person name="Dao M."/>
            <person name="Davis C."/>
            <person name="Chacko J."/>
            <person name="Dinh H."/>
            <person name="Dugan-Rocha S."/>
            <person name="Fowler G."/>
            <person name="Garner T.T."/>
            <person name="Garnes J."/>
            <person name="Gnirke A."/>
            <person name="Hawes A."/>
            <person name="Hernandez J."/>
            <person name="Hines S."/>
            <person name="Holder M."/>
            <person name="Hume J."/>
            <person name="Jhangiani S.N."/>
            <person name="Joshi V."/>
            <person name="Khan Z.M."/>
            <person name="Jackson L."/>
            <person name="Kovar C."/>
            <person name="Kowis A."/>
            <person name="Lee S."/>
            <person name="Lewis L.R."/>
            <person name="Margolis J."/>
            <person name="Morgan M."/>
            <person name="Nazareth L.V."/>
            <person name="Nguyen N."/>
            <person name="Okwuonu G."/>
            <person name="Parker D."/>
            <person name="Richards S."/>
            <person name="Ruiz S.J."/>
            <person name="Santibanez J."/>
            <person name="Savard J."/>
            <person name="Scherer S.E."/>
            <person name="Schneider B."/>
            <person name="Sodergren E."/>
            <person name="Tautz D."/>
            <person name="Vattahil S."/>
            <person name="Villasana D."/>
            <person name="White C.S."/>
            <person name="Wright R."/>
            <person name="Park Y."/>
            <person name="Beeman R.W."/>
            <person name="Lord J."/>
            <person name="Oppert B."/>
            <person name="Lorenzen M."/>
            <person name="Brown S."/>
            <person name="Wang L."/>
            <person name="Savard J."/>
            <person name="Tautz D."/>
            <person name="Richards S."/>
            <person name="Weinstock G."/>
            <person name="Gibbs R.A."/>
            <person name="Liu Y."/>
            <person name="Worley K."/>
            <person name="Weinstock G."/>
            <person name="Elsik C.G."/>
            <person name="Reese J.T."/>
            <person name="Elhaik E."/>
            <person name="Landan G."/>
            <person name="Graur D."/>
            <person name="Arensburger P."/>
            <person name="Atkinson P."/>
            <person name="Beeman R.W."/>
            <person name="Beidler J."/>
            <person name="Brown S.J."/>
            <person name="Demuth J.P."/>
            <person name="Drury D.W."/>
            <person name="Du Y.Z."/>
            <person name="Fujiwara H."/>
            <person name="Lorenzen M."/>
            <person name="Maselli V."/>
            <person name="Osanai M."/>
            <person name="Park Y."/>
            <person name="Robertson H.M."/>
            <person name="Tu Z."/>
            <person name="Wang J.J."/>
            <person name="Wang S."/>
            <person name="Richards S."/>
            <person name="Song H."/>
            <person name="Zhang L."/>
            <person name="Sodergren E."/>
            <person name="Werner D."/>
            <person name="Stanke M."/>
            <person name="Morgenstern B."/>
            <person name="Solovyev V."/>
            <person name="Kosarev P."/>
            <person name="Brown G."/>
            <person name="Chen H.C."/>
            <person name="Ermolaeva O."/>
            <person name="Hlavina W."/>
            <person name="Kapustin Y."/>
            <person name="Kiryutin B."/>
            <person name="Kitts P."/>
            <person name="Maglott D."/>
            <person name="Pruitt K."/>
            <person name="Sapojnikov V."/>
            <person name="Souvorov A."/>
            <person name="Mackey A.J."/>
            <person name="Waterhouse R.M."/>
            <person name="Wyder S."/>
            <person name="Zdobnov E.M."/>
            <person name="Zdobnov E.M."/>
            <person name="Wyder S."/>
            <person name="Kriventseva E.V."/>
            <person name="Kadowaki T."/>
            <person name="Bork P."/>
            <person name="Aranda M."/>
            <person name="Bao R."/>
            <person name="Beermann A."/>
            <person name="Berns N."/>
            <person name="Bolognesi R."/>
            <person name="Bonneton F."/>
            <person name="Bopp D."/>
            <person name="Brown S.J."/>
            <person name="Bucher G."/>
            <person name="Butts T."/>
            <person name="Chaumot A."/>
            <person name="Denell R.E."/>
            <person name="Ferrier D.E."/>
            <person name="Friedrich M."/>
            <person name="Gordon C.M."/>
            <person name="Jindra M."/>
            <person name="Klingler M."/>
            <person name="Lan Q."/>
            <person name="Lattorff H.M."/>
            <person name="Laudet V."/>
            <person name="von Levetsow C."/>
            <person name="Liu Z."/>
            <person name="Lutz R."/>
            <person name="Lynch J.A."/>
            <person name="da Fonseca R.N."/>
            <person name="Posnien N."/>
            <person name="Reuter R."/>
            <person name="Roth S."/>
            <person name="Savard J."/>
            <person name="Schinko J.B."/>
            <person name="Schmitt C."/>
            <person name="Schoppmeier M."/>
            <person name="Schroder R."/>
            <person name="Shippy T.D."/>
            <person name="Simonnet F."/>
            <person name="Marques-Souza H."/>
            <person name="Tautz D."/>
            <person name="Tomoyasu Y."/>
            <person name="Trauner J."/>
            <person name="Van der Zee M."/>
            <person name="Vervoort M."/>
            <person name="Wittkopp N."/>
            <person name="Wimmer E.A."/>
            <person name="Yang X."/>
            <person name="Jones A.K."/>
            <person name="Sattelle D.B."/>
            <person name="Ebert P.R."/>
            <person name="Nelson D."/>
            <person name="Scott J.G."/>
            <person name="Beeman R.W."/>
            <person name="Muthukrishnan S."/>
            <person name="Kramer K.J."/>
            <person name="Arakane Y."/>
            <person name="Beeman R.W."/>
            <person name="Zhu Q."/>
            <person name="Hogenkamp D."/>
            <person name="Dixit R."/>
            <person name="Oppert B."/>
            <person name="Jiang H."/>
            <person name="Zou Z."/>
            <person name="Marshall J."/>
            <person name="Elpidina E."/>
            <person name="Vinokurov K."/>
            <person name="Oppert C."/>
            <person name="Zou Z."/>
            <person name="Evans J."/>
            <person name="Lu Z."/>
            <person name="Zhao P."/>
            <person name="Sumathipala N."/>
            <person name="Altincicek B."/>
            <person name="Vilcinskas A."/>
            <person name="Williams M."/>
            <person name="Hultmark D."/>
            <person name="Hetru C."/>
            <person name="Jiang H."/>
            <person name="Grimmelikhuijzen C.J."/>
            <person name="Hauser F."/>
            <person name="Cazzamali G."/>
            <person name="Williamson M."/>
            <person name="Park Y."/>
            <person name="Li B."/>
            <person name="Tanaka Y."/>
            <person name="Predel R."/>
            <person name="Neupert S."/>
            <person name="Schachtner J."/>
            <person name="Verleyen P."/>
            <person name="Raible F."/>
            <person name="Bork P."/>
            <person name="Friedrich M."/>
            <person name="Walden K.K."/>
            <person name="Robertson H.M."/>
            <person name="Angeli S."/>
            <person name="Foret S."/>
            <person name="Bucher G."/>
            <person name="Schuetz S."/>
            <person name="Maleszka R."/>
            <person name="Wimmer E.A."/>
            <person name="Beeman R.W."/>
            <person name="Lorenzen M."/>
            <person name="Tomoyasu Y."/>
            <person name="Miller S.C."/>
            <person name="Grossmann D."/>
            <person name="Bucher G."/>
        </authorList>
    </citation>
    <scope>NUCLEOTIDE SEQUENCE [LARGE SCALE GENOMIC DNA]</scope>
    <source>
        <strain evidence="11 12">Georgia GA2</strain>
    </source>
</reference>
<feature type="transmembrane region" description="Helical" evidence="9">
    <location>
        <begin position="268"/>
        <end position="288"/>
    </location>
</feature>
<evidence type="ECO:0000259" key="10">
    <source>
        <dbReference type="Pfam" id="PF00060"/>
    </source>
</evidence>
<evidence type="ECO:0000256" key="5">
    <source>
        <dbReference type="ARBA" id="ARBA00022989"/>
    </source>
</evidence>
<dbReference type="PANTHER" id="PTHR42643:SF38">
    <property type="entry name" value="IONOTROPIC RECEPTOR 100A"/>
    <property type="match status" value="1"/>
</dbReference>
<dbReference type="Gene3D" id="3.40.190.10">
    <property type="entry name" value="Periplasmic binding protein-like II"/>
    <property type="match status" value="1"/>
</dbReference>
<dbReference type="Proteomes" id="UP000007266">
    <property type="component" value="Linkage group 2"/>
</dbReference>
<comment type="subcellular location">
    <subcellularLocation>
        <location evidence="1">Cell membrane</location>
        <topology evidence="1">Multi-pass membrane protein</topology>
    </subcellularLocation>
</comment>
<evidence type="ECO:0000256" key="6">
    <source>
        <dbReference type="ARBA" id="ARBA00023136"/>
    </source>
</evidence>
<keyword evidence="8" id="KW-0325">Glycoprotein</keyword>
<dbReference type="EMBL" id="KQ971312">
    <property type="protein sequence ID" value="EEZ98382.1"/>
    <property type="molecule type" value="Genomic_DNA"/>
</dbReference>
<keyword evidence="5 9" id="KW-1133">Transmembrane helix</keyword>
<dbReference type="OMA" id="WTFRIVE"/>
<dbReference type="HOGENOM" id="CLU_042464_0_0_1"/>
<evidence type="ECO:0000256" key="7">
    <source>
        <dbReference type="ARBA" id="ARBA00023170"/>
    </source>
</evidence>
<keyword evidence="6 9" id="KW-0472">Membrane</keyword>
<evidence type="ECO:0000256" key="9">
    <source>
        <dbReference type="SAM" id="Phobius"/>
    </source>
</evidence>
<dbReference type="SUPFAM" id="SSF53850">
    <property type="entry name" value="Periplasmic binding protein-like II"/>
    <property type="match status" value="1"/>
</dbReference>
<feature type="domain" description="Ionotropic glutamate receptor C-terminal" evidence="10">
    <location>
        <begin position="241"/>
        <end position="481"/>
    </location>
</feature>